<dbReference type="PANTHER" id="PTHR46091:SF3">
    <property type="entry name" value="AMINE OXIDASE DOMAIN-CONTAINING PROTEIN"/>
    <property type="match status" value="1"/>
</dbReference>
<keyword evidence="6" id="KW-0520">NAD</keyword>
<proteinExistence type="inferred from homology"/>
<dbReference type="Gene3D" id="3.50.50.60">
    <property type="entry name" value="FAD/NAD(P)-binding domain"/>
    <property type="match status" value="1"/>
</dbReference>
<evidence type="ECO:0000256" key="2">
    <source>
        <dbReference type="ARBA" id="ARBA00022630"/>
    </source>
</evidence>
<sequence>MAGGCCHTYIEKGYEFDVGIHYIGNLNTQTPSKTLLDQLTNGQLQWAPLDDEFDTAVFGDKRYSVLGGGRKRWIENIKKQFPDNIDDVDRLCDAVIRCKKSNFYMAVVKFLPVWLSQLLVQTGLFSLISDIFKWNDRTVLDVVSSETKNKDLQAYFMYCFGDYGTAPDKAGFPMQATLLGHFWNGGAYPVGGGSEIAFHMIPVIEEAGGRVLVRAEVSELLMDELRSTVIGVKVKKASGAMVDVRAPMVISNAGIYNTMQRLVPRPVAETSRLVAGDQTARTLCPASPCLSGINAPLEKIRGEGDSRISARNWWVFTSNDLTKCCDDYMSLSVEEALDSDVPLLFISFPSTKDPEWEKRYPGKTTMAIVSLANYDWFKQWENERCKKRGADYEGVKNTIGDRMVAQATRLFPQIKDHIDYVSCGSPLSNNFYLAAPRGEMYGLDHSQQRFSAENQILLRPDTDVPANHNPRPNTKGRLSHSQTRRQLYDLQSFDERLSREGSRPTEPYGLMTAYPRRMLWDGSLTLRECGLVPQWCRGDDKAEQHVNWMMWWEERKVKTWSVPDGPGHSERGRHGCSVRGVLSAGVILGRNCLNDVDELHKRLEKAK</sequence>
<dbReference type="OrthoDB" id="38045at2759"/>
<feature type="region of interest" description="Disordered" evidence="7">
    <location>
        <begin position="461"/>
        <end position="483"/>
    </location>
</feature>
<dbReference type="AlphaFoldDB" id="A0A6A4W566"/>
<dbReference type="InterPro" id="IPR052206">
    <property type="entry name" value="Retinol_saturase"/>
</dbReference>
<keyword evidence="5" id="KW-0521">NADP</keyword>
<dbReference type="InterPro" id="IPR029071">
    <property type="entry name" value="Ubiquitin-like_domsf"/>
</dbReference>
<keyword evidence="4" id="KW-0274">FAD</keyword>
<evidence type="ECO:0000256" key="6">
    <source>
        <dbReference type="ARBA" id="ARBA00023027"/>
    </source>
</evidence>
<dbReference type="Proteomes" id="UP000440578">
    <property type="component" value="Unassembled WGS sequence"/>
</dbReference>
<keyword evidence="2" id="KW-0285">Flavoprotein</keyword>
<evidence type="ECO:0000256" key="3">
    <source>
        <dbReference type="ARBA" id="ARBA00022729"/>
    </source>
</evidence>
<comment type="similarity">
    <text evidence="1">Belongs to the carotenoid/retinoid oxidoreductase family. CrtISO subfamily.</text>
</comment>
<evidence type="ECO:0000256" key="4">
    <source>
        <dbReference type="ARBA" id="ARBA00022827"/>
    </source>
</evidence>
<gene>
    <name evidence="8" type="primary">retsat</name>
    <name evidence="8" type="ORF">FJT64_003129</name>
</gene>
<evidence type="ECO:0000256" key="5">
    <source>
        <dbReference type="ARBA" id="ARBA00022857"/>
    </source>
</evidence>
<dbReference type="SUPFAM" id="SSF51905">
    <property type="entry name" value="FAD/NAD(P)-binding domain"/>
    <property type="match status" value="1"/>
</dbReference>
<dbReference type="SUPFAM" id="SSF54236">
    <property type="entry name" value="Ubiquitin-like"/>
    <property type="match status" value="1"/>
</dbReference>
<protein>
    <submittedName>
        <fullName evidence="8">Putative all-trans-retinol 13,14-reductase</fullName>
    </submittedName>
</protein>
<comment type="caution">
    <text evidence="8">The sequence shown here is derived from an EMBL/GenBank/DDBJ whole genome shotgun (WGS) entry which is preliminary data.</text>
</comment>
<evidence type="ECO:0000256" key="7">
    <source>
        <dbReference type="SAM" id="MobiDB-lite"/>
    </source>
</evidence>
<evidence type="ECO:0000256" key="1">
    <source>
        <dbReference type="ARBA" id="ARBA00005855"/>
    </source>
</evidence>
<accession>A0A6A4W566</accession>
<keyword evidence="3" id="KW-0732">Signal</keyword>
<name>A0A6A4W566_AMPAM</name>
<organism evidence="8 9">
    <name type="scientific">Amphibalanus amphitrite</name>
    <name type="common">Striped barnacle</name>
    <name type="synonym">Balanus amphitrite</name>
    <dbReference type="NCBI Taxonomy" id="1232801"/>
    <lineage>
        <taxon>Eukaryota</taxon>
        <taxon>Metazoa</taxon>
        <taxon>Ecdysozoa</taxon>
        <taxon>Arthropoda</taxon>
        <taxon>Crustacea</taxon>
        <taxon>Multicrustacea</taxon>
        <taxon>Cirripedia</taxon>
        <taxon>Thoracica</taxon>
        <taxon>Thoracicalcarea</taxon>
        <taxon>Balanomorpha</taxon>
        <taxon>Balanoidea</taxon>
        <taxon>Balanidae</taxon>
        <taxon>Amphibalaninae</taxon>
        <taxon>Amphibalanus</taxon>
    </lineage>
</organism>
<keyword evidence="9" id="KW-1185">Reference proteome</keyword>
<evidence type="ECO:0000313" key="9">
    <source>
        <dbReference type="Proteomes" id="UP000440578"/>
    </source>
</evidence>
<reference evidence="8 9" key="1">
    <citation type="submission" date="2019-07" db="EMBL/GenBank/DDBJ databases">
        <title>Draft genome assembly of a fouling barnacle, Amphibalanus amphitrite (Darwin, 1854): The first reference genome for Thecostraca.</title>
        <authorList>
            <person name="Kim W."/>
        </authorList>
    </citation>
    <scope>NUCLEOTIDE SEQUENCE [LARGE SCALE GENOMIC DNA]</scope>
    <source>
        <strain evidence="8">SNU_AA5</strain>
        <tissue evidence="8">Soma without cirri and trophi</tissue>
    </source>
</reference>
<dbReference type="EMBL" id="VIIS01001159">
    <property type="protein sequence ID" value="KAF0301505.1"/>
    <property type="molecule type" value="Genomic_DNA"/>
</dbReference>
<evidence type="ECO:0000313" key="8">
    <source>
        <dbReference type="EMBL" id="KAF0301505.1"/>
    </source>
</evidence>
<dbReference type="PANTHER" id="PTHR46091">
    <property type="entry name" value="BLR7054 PROTEIN"/>
    <property type="match status" value="1"/>
</dbReference>
<dbReference type="InterPro" id="IPR036188">
    <property type="entry name" value="FAD/NAD-bd_sf"/>
</dbReference>